<evidence type="ECO:0000256" key="6">
    <source>
        <dbReference type="ARBA" id="ARBA00022692"/>
    </source>
</evidence>
<reference evidence="13" key="2">
    <citation type="submission" date="2016-10" db="EMBL/GenBank/DDBJ databases">
        <authorList>
            <person name="de Groot N.N."/>
        </authorList>
    </citation>
    <scope>NUCLEOTIDE SEQUENCE [LARGE SCALE GENOMIC DNA]</scope>
    <source>
        <strain evidence="13">DSM 12489</strain>
    </source>
</reference>
<evidence type="ECO:0000256" key="11">
    <source>
        <dbReference type="SAM" id="Phobius"/>
    </source>
</evidence>
<feature type="transmembrane region" description="Helical" evidence="11">
    <location>
        <begin position="69"/>
        <end position="99"/>
    </location>
</feature>
<proteinExistence type="predicted"/>
<feature type="transmembrane region" description="Helical" evidence="11">
    <location>
        <begin position="325"/>
        <end position="343"/>
    </location>
</feature>
<dbReference type="STRING" id="89784.SAMN04489725_11336"/>
<keyword evidence="6 11" id="KW-0812">Transmembrane</keyword>
<dbReference type="InterPro" id="IPR001851">
    <property type="entry name" value="ABC_transp_permease"/>
</dbReference>
<sequence>MTANIGQAGNPRVPTVRERSLMSRLLGGEFQQLPVFLSLVLIWIVFEILNPQFITSRNLSNLVLQMAEYGLLAIGETLILLLGEIDLSIAAVSAVGGAILAELAANNVNPYVAILAGAASGAIIGLFQGFWVTILRVPSFIVTLAGSLGYLGLLFVLIGQEGTVPIMSNTINAIAGNYLPAWLSWLLVAISIALVIWSVWRDKAARRSMGLPVKSSSAMWVRVVASVIVMIVVTVVLNAYQGVPIAGLILIVFVAGFAWMSQSTTFGRHIYALGGNEEAARRAGINVKGVKIAVFTLAGLLAAVGGIVGASRLGAASTAAGGSDLLMDSIAAAVIGGTSLFGGRGSIWNALAGALVIGSIENGMALLDAGTSTKYLVEGAILLLAVTFDTFTRMRRQKLGK</sequence>
<feature type="transmembrane region" description="Helical" evidence="11">
    <location>
        <begin position="243"/>
        <end position="260"/>
    </location>
</feature>
<reference evidence="12" key="3">
    <citation type="submission" date="2023-02" db="EMBL/GenBank/DDBJ databases">
        <title>Proposal of a novel subspecies: Alicyclobacillus hesperidum subspecies aegle.</title>
        <authorList>
            <person name="Goto K."/>
            <person name="Fujii T."/>
            <person name="Yasui K."/>
            <person name="Mochida K."/>
            <person name="Kato-Tanaka Y."/>
            <person name="Morohoshi S."/>
            <person name="An S.Y."/>
            <person name="Kasai H."/>
            <person name="Yokota A."/>
        </authorList>
    </citation>
    <scope>NUCLEOTIDE SEQUENCE</scope>
    <source>
        <strain evidence="12">DSM 12766</strain>
    </source>
</reference>
<comment type="function">
    <text evidence="9">Part of the binding-protein-dependent transport system for D-xylose. Probably responsible for the translocation of the substrate across the membrane.</text>
</comment>
<reference evidence="14" key="1">
    <citation type="submission" date="2016-10" db="EMBL/GenBank/DDBJ databases">
        <authorList>
            <person name="Varghese N."/>
        </authorList>
    </citation>
    <scope>NUCLEOTIDE SEQUENCE [LARGE SCALE GENOMIC DNA]</scope>
    <source>
        <strain evidence="14">DSM 12489</strain>
    </source>
</reference>
<dbReference type="EMBL" id="FNOJ01000013">
    <property type="protein sequence ID" value="SDW74611.1"/>
    <property type="molecule type" value="Genomic_DNA"/>
</dbReference>
<evidence type="ECO:0000256" key="9">
    <source>
        <dbReference type="ARBA" id="ARBA00035611"/>
    </source>
</evidence>
<dbReference type="AlphaFoldDB" id="A0A1H2W243"/>
<evidence type="ECO:0000256" key="1">
    <source>
        <dbReference type="ARBA" id="ARBA00004651"/>
    </source>
</evidence>
<keyword evidence="3" id="KW-1003">Cell membrane</keyword>
<keyword evidence="4" id="KW-0997">Cell inner membrane</keyword>
<gene>
    <name evidence="12" type="ORF">Heshes_25220</name>
    <name evidence="13" type="ORF">SAMN04489725_11336</name>
</gene>
<evidence type="ECO:0000313" key="12">
    <source>
        <dbReference type="EMBL" id="GLV14838.1"/>
    </source>
</evidence>
<dbReference type="CDD" id="cd06579">
    <property type="entry name" value="TM_PBP1_transp_AraH_like"/>
    <property type="match status" value="1"/>
</dbReference>
<keyword evidence="8 11" id="KW-0472">Membrane</keyword>
<dbReference type="GO" id="GO:0005886">
    <property type="term" value="C:plasma membrane"/>
    <property type="evidence" value="ECO:0007669"/>
    <property type="project" value="UniProtKB-SubCell"/>
</dbReference>
<feature type="transmembrane region" description="Helical" evidence="11">
    <location>
        <begin position="220"/>
        <end position="237"/>
    </location>
</feature>
<evidence type="ECO:0000256" key="4">
    <source>
        <dbReference type="ARBA" id="ARBA00022519"/>
    </source>
</evidence>
<dbReference type="PANTHER" id="PTHR32196:SF32">
    <property type="entry name" value="XYLOSE TRANSPORT SYSTEM PERMEASE PROTEIN XYLH"/>
    <property type="match status" value="1"/>
</dbReference>
<dbReference type="Proteomes" id="UP000182589">
    <property type="component" value="Unassembled WGS sequence"/>
</dbReference>
<evidence type="ECO:0000313" key="14">
    <source>
        <dbReference type="Proteomes" id="UP000182589"/>
    </source>
</evidence>
<protein>
    <recommendedName>
        <fullName evidence="10">Xylose transport system permease protein XylH</fullName>
    </recommendedName>
</protein>
<feature type="transmembrane region" description="Helical" evidence="11">
    <location>
        <begin position="111"/>
        <end position="132"/>
    </location>
</feature>
<keyword evidence="5" id="KW-0762">Sugar transport</keyword>
<dbReference type="EMBL" id="BSRA01000017">
    <property type="protein sequence ID" value="GLV14838.1"/>
    <property type="molecule type" value="Genomic_DNA"/>
</dbReference>
<dbReference type="GO" id="GO:0022857">
    <property type="term" value="F:transmembrane transporter activity"/>
    <property type="evidence" value="ECO:0007669"/>
    <property type="project" value="InterPro"/>
</dbReference>
<name>A0A1H2W243_9BACL</name>
<dbReference type="PANTHER" id="PTHR32196">
    <property type="entry name" value="ABC TRANSPORTER PERMEASE PROTEIN YPHD-RELATED-RELATED"/>
    <property type="match status" value="1"/>
</dbReference>
<keyword evidence="14" id="KW-1185">Reference proteome</keyword>
<evidence type="ECO:0000256" key="2">
    <source>
        <dbReference type="ARBA" id="ARBA00022448"/>
    </source>
</evidence>
<organism evidence="13 14">
    <name type="scientific">Alicyclobacillus hesperidum</name>
    <dbReference type="NCBI Taxonomy" id="89784"/>
    <lineage>
        <taxon>Bacteria</taxon>
        <taxon>Bacillati</taxon>
        <taxon>Bacillota</taxon>
        <taxon>Bacilli</taxon>
        <taxon>Bacillales</taxon>
        <taxon>Alicyclobacillaceae</taxon>
        <taxon>Alicyclobacillus</taxon>
    </lineage>
</organism>
<dbReference type="Pfam" id="PF02653">
    <property type="entry name" value="BPD_transp_2"/>
    <property type="match status" value="1"/>
</dbReference>
<feature type="transmembrane region" description="Helical" evidence="11">
    <location>
        <begin position="139"/>
        <end position="159"/>
    </location>
</feature>
<feature type="transmembrane region" description="Helical" evidence="11">
    <location>
        <begin position="292"/>
        <end position="313"/>
    </location>
</feature>
<feature type="transmembrane region" description="Helical" evidence="11">
    <location>
        <begin position="179"/>
        <end position="200"/>
    </location>
</feature>
<dbReference type="RefSeq" id="WP_074693390.1">
    <property type="nucleotide sequence ID" value="NZ_BSRA01000017.1"/>
</dbReference>
<evidence type="ECO:0000256" key="3">
    <source>
        <dbReference type="ARBA" id="ARBA00022475"/>
    </source>
</evidence>
<evidence type="ECO:0000256" key="8">
    <source>
        <dbReference type="ARBA" id="ARBA00023136"/>
    </source>
</evidence>
<keyword evidence="7 11" id="KW-1133">Transmembrane helix</keyword>
<accession>A0A1H2W243</accession>
<feature type="transmembrane region" description="Helical" evidence="11">
    <location>
        <begin position="30"/>
        <end position="49"/>
    </location>
</feature>
<evidence type="ECO:0000313" key="13">
    <source>
        <dbReference type="EMBL" id="SDW74611.1"/>
    </source>
</evidence>
<evidence type="ECO:0000256" key="7">
    <source>
        <dbReference type="ARBA" id="ARBA00022989"/>
    </source>
</evidence>
<evidence type="ECO:0000256" key="5">
    <source>
        <dbReference type="ARBA" id="ARBA00022597"/>
    </source>
</evidence>
<keyword evidence="2" id="KW-0813">Transport</keyword>
<dbReference type="Proteomes" id="UP001157137">
    <property type="component" value="Unassembled WGS sequence"/>
</dbReference>
<comment type="subcellular location">
    <subcellularLocation>
        <location evidence="1">Cell membrane</location>
        <topology evidence="1">Multi-pass membrane protein</topology>
    </subcellularLocation>
</comment>
<evidence type="ECO:0000256" key="10">
    <source>
        <dbReference type="ARBA" id="ARBA00035686"/>
    </source>
</evidence>